<organism evidence="3 4">
    <name type="scientific">Takifugu flavidus</name>
    <name type="common">sansaifugu</name>
    <dbReference type="NCBI Taxonomy" id="433684"/>
    <lineage>
        <taxon>Eukaryota</taxon>
        <taxon>Metazoa</taxon>
        <taxon>Chordata</taxon>
        <taxon>Craniata</taxon>
        <taxon>Vertebrata</taxon>
        <taxon>Euteleostomi</taxon>
        <taxon>Actinopterygii</taxon>
        <taxon>Neopterygii</taxon>
        <taxon>Teleostei</taxon>
        <taxon>Neoteleostei</taxon>
        <taxon>Acanthomorphata</taxon>
        <taxon>Eupercaria</taxon>
        <taxon>Tetraodontiformes</taxon>
        <taxon>Tetradontoidea</taxon>
        <taxon>Tetraodontidae</taxon>
        <taxon>Takifugu</taxon>
    </lineage>
</organism>
<dbReference type="GO" id="GO:0005666">
    <property type="term" value="C:RNA polymerase III complex"/>
    <property type="evidence" value="ECO:0007669"/>
    <property type="project" value="TreeGrafter"/>
</dbReference>
<evidence type="ECO:0000313" key="4">
    <source>
        <dbReference type="Proteomes" id="UP000324091"/>
    </source>
</evidence>
<dbReference type="SUPFAM" id="SSF55257">
    <property type="entry name" value="RBP11-like subunits of RNA polymerase"/>
    <property type="match status" value="1"/>
</dbReference>
<keyword evidence="1 3" id="KW-0240">DNA-directed RNA polymerase</keyword>
<dbReference type="Proteomes" id="UP000324091">
    <property type="component" value="Chromosome 11"/>
</dbReference>
<dbReference type="PANTHER" id="PTHR11800:SF13">
    <property type="entry name" value="DNA-DIRECTED RNA POLYMERASES I AND III SUBUNIT RPAC1"/>
    <property type="match status" value="1"/>
</dbReference>
<sequence>MAASSKNVEEIRNRVILSEFGVKNVHTTDFPGNYPNFDDSWDMAKFKKNFQIDLMHLDESQMEFDMMGVDAAITNAFRRILLAEALYAVRLLPQRFGFMLIICGSIIQMFRGSRAVRQMLVWLRRLW</sequence>
<gene>
    <name evidence="3" type="ORF">D4764_11G0000750</name>
</gene>
<protein>
    <submittedName>
        <fullName evidence="3">DNA-directed RNA polymerases I and III subunit RPAC1</fullName>
    </submittedName>
</protein>
<evidence type="ECO:0000256" key="2">
    <source>
        <dbReference type="ARBA" id="ARBA00023163"/>
    </source>
</evidence>
<keyword evidence="4" id="KW-1185">Reference proteome</keyword>
<dbReference type="GO" id="GO:0046983">
    <property type="term" value="F:protein dimerization activity"/>
    <property type="evidence" value="ECO:0007669"/>
    <property type="project" value="InterPro"/>
</dbReference>
<keyword evidence="2" id="KW-0804">Transcription</keyword>
<name>A0A5C6PDU8_9TELE</name>
<evidence type="ECO:0000313" key="3">
    <source>
        <dbReference type="EMBL" id="TWW77954.1"/>
    </source>
</evidence>
<evidence type="ECO:0000256" key="1">
    <source>
        <dbReference type="ARBA" id="ARBA00022478"/>
    </source>
</evidence>
<comment type="caution">
    <text evidence="3">The sequence shown here is derived from an EMBL/GenBank/DDBJ whole genome shotgun (WGS) entry which is preliminary data.</text>
</comment>
<dbReference type="EMBL" id="RHFK02000003">
    <property type="protein sequence ID" value="TWW77954.1"/>
    <property type="molecule type" value="Genomic_DNA"/>
</dbReference>
<accession>A0A5C6PDU8</accession>
<dbReference type="AlphaFoldDB" id="A0A5C6PDU8"/>
<dbReference type="InterPro" id="IPR050518">
    <property type="entry name" value="Rpo3/RPB3_RNA_Pol_subunit"/>
</dbReference>
<dbReference type="Gene3D" id="3.30.1360.10">
    <property type="entry name" value="RNA polymerase, RBP11-like subunit"/>
    <property type="match status" value="1"/>
</dbReference>
<dbReference type="GO" id="GO:0005736">
    <property type="term" value="C:RNA polymerase I complex"/>
    <property type="evidence" value="ECO:0007669"/>
    <property type="project" value="TreeGrafter"/>
</dbReference>
<dbReference type="GO" id="GO:0003899">
    <property type="term" value="F:DNA-directed RNA polymerase activity"/>
    <property type="evidence" value="ECO:0007669"/>
    <property type="project" value="TreeGrafter"/>
</dbReference>
<dbReference type="GO" id="GO:0006351">
    <property type="term" value="P:DNA-templated transcription"/>
    <property type="evidence" value="ECO:0007669"/>
    <property type="project" value="InterPro"/>
</dbReference>
<dbReference type="PANTHER" id="PTHR11800">
    <property type="entry name" value="DNA-DIRECTED RNA POLYMERASE"/>
    <property type="match status" value="1"/>
</dbReference>
<proteinExistence type="predicted"/>
<dbReference type="InterPro" id="IPR036603">
    <property type="entry name" value="RBP11-like"/>
</dbReference>
<reference evidence="3 4" key="1">
    <citation type="submission" date="2019-04" db="EMBL/GenBank/DDBJ databases">
        <title>Chromosome genome assembly for Takifugu flavidus.</title>
        <authorList>
            <person name="Xiao S."/>
        </authorList>
    </citation>
    <scope>NUCLEOTIDE SEQUENCE [LARGE SCALE GENOMIC DNA]</scope>
    <source>
        <strain evidence="3">HTHZ2018</strain>
        <tissue evidence="3">Muscle</tissue>
    </source>
</reference>